<feature type="compositionally biased region" description="Basic and acidic residues" evidence="1">
    <location>
        <begin position="1"/>
        <end position="10"/>
    </location>
</feature>
<protein>
    <submittedName>
        <fullName evidence="2">Uncharacterized protein</fullName>
    </submittedName>
</protein>
<evidence type="ECO:0000313" key="2">
    <source>
        <dbReference type="EMBL" id="KAB1203065.1"/>
    </source>
</evidence>
<dbReference type="OrthoDB" id="1914453at2759"/>
<feature type="region of interest" description="Disordered" evidence="1">
    <location>
        <begin position="1"/>
        <end position="23"/>
    </location>
</feature>
<reference evidence="2 3" key="1">
    <citation type="journal article" date="2019" name="Plant Biotechnol. J.">
        <title>The red bayberry genome and genetic basis of sex determination.</title>
        <authorList>
            <person name="Jia H.M."/>
            <person name="Jia H.J."/>
            <person name="Cai Q.L."/>
            <person name="Wang Y."/>
            <person name="Zhao H.B."/>
            <person name="Yang W.F."/>
            <person name="Wang G.Y."/>
            <person name="Li Y.H."/>
            <person name="Zhan D.L."/>
            <person name="Shen Y.T."/>
            <person name="Niu Q.F."/>
            <person name="Chang L."/>
            <person name="Qiu J."/>
            <person name="Zhao L."/>
            <person name="Xie H.B."/>
            <person name="Fu W.Y."/>
            <person name="Jin J."/>
            <person name="Li X.W."/>
            <person name="Jiao Y."/>
            <person name="Zhou C.C."/>
            <person name="Tu T."/>
            <person name="Chai C.Y."/>
            <person name="Gao J.L."/>
            <person name="Fan L.J."/>
            <person name="van de Weg E."/>
            <person name="Wang J.Y."/>
            <person name="Gao Z.S."/>
        </authorList>
    </citation>
    <scope>NUCLEOTIDE SEQUENCE [LARGE SCALE GENOMIC DNA]</scope>
    <source>
        <tissue evidence="2">Leaves</tissue>
    </source>
</reference>
<gene>
    <name evidence="2" type="ORF">CJ030_MR8G005547</name>
</gene>
<dbReference type="PANTHER" id="PTHR35686">
    <property type="entry name" value="KINETOCHORE PROTEIN"/>
    <property type="match status" value="1"/>
</dbReference>
<keyword evidence="3" id="KW-1185">Reference proteome</keyword>
<dbReference type="EMBL" id="RXIC02000026">
    <property type="protein sequence ID" value="KAB1203065.1"/>
    <property type="molecule type" value="Genomic_DNA"/>
</dbReference>
<proteinExistence type="predicted"/>
<sequence length="295" mass="32581">MSFKDHEASERFNTTGLRPEEHSISDVLGDCQRENDNQSEAMHAEVGALGQGCIEHSMAVLLDGLKDRATLQQGVSKMYSRTRGTQKQIVAKRSISVLGDRTVYNEDSPESMGSGSSSDDKAKDQKLKVTILEMKRQTMTDRFQEAFGATFLNEEGALVSLPKSSGIGLFGKLQQLMQSEKERDMDFLKNLDSGASISDEGSCILVKILAKYLDAKLTVCQCSFGKNIESLTQSGSPQVMLNGGENRTIIFNPRISSDVDLEVGNFIRIHPPWKEIQVGNDENIVLSTYFSQILI</sequence>
<dbReference type="AlphaFoldDB" id="A0A6A1URN1"/>
<accession>A0A6A1URN1</accession>
<comment type="caution">
    <text evidence="2">The sequence shown here is derived from an EMBL/GenBank/DDBJ whole genome shotgun (WGS) entry which is preliminary data.</text>
</comment>
<name>A0A6A1URN1_9ROSI</name>
<feature type="region of interest" description="Disordered" evidence="1">
    <location>
        <begin position="101"/>
        <end position="124"/>
    </location>
</feature>
<dbReference type="Proteomes" id="UP000516437">
    <property type="component" value="Chromosome 8"/>
</dbReference>
<organism evidence="2 3">
    <name type="scientific">Morella rubra</name>
    <name type="common">Chinese bayberry</name>
    <dbReference type="NCBI Taxonomy" id="262757"/>
    <lineage>
        <taxon>Eukaryota</taxon>
        <taxon>Viridiplantae</taxon>
        <taxon>Streptophyta</taxon>
        <taxon>Embryophyta</taxon>
        <taxon>Tracheophyta</taxon>
        <taxon>Spermatophyta</taxon>
        <taxon>Magnoliopsida</taxon>
        <taxon>eudicotyledons</taxon>
        <taxon>Gunneridae</taxon>
        <taxon>Pentapetalae</taxon>
        <taxon>rosids</taxon>
        <taxon>fabids</taxon>
        <taxon>Fagales</taxon>
        <taxon>Myricaceae</taxon>
        <taxon>Morella</taxon>
    </lineage>
</organism>
<dbReference type="PANTHER" id="PTHR35686:SF1">
    <property type="entry name" value="KINETOCHORE PROTEIN"/>
    <property type="match status" value="1"/>
</dbReference>
<evidence type="ECO:0000313" key="3">
    <source>
        <dbReference type="Proteomes" id="UP000516437"/>
    </source>
</evidence>
<evidence type="ECO:0000256" key="1">
    <source>
        <dbReference type="SAM" id="MobiDB-lite"/>
    </source>
</evidence>